<keyword evidence="5" id="KW-1185">Reference proteome</keyword>
<reference evidence="4 5" key="1">
    <citation type="journal article" date="2015" name="PLoS Pathog.">
        <title>Leptomonas seymouri: Adaptations to the Dixenous Life Cycle Analyzed by Genome Sequencing, Transcriptome Profiling and Co-infection with Leishmania donovani.</title>
        <authorList>
            <person name="Kraeva N."/>
            <person name="Butenko A."/>
            <person name="Hlavacova J."/>
            <person name="Kostygov A."/>
            <person name="Myskova J."/>
            <person name="Grybchuk D."/>
            <person name="Lestinova T."/>
            <person name="Votypka J."/>
            <person name="Volf P."/>
            <person name="Opperdoes F."/>
            <person name="Flegontov P."/>
            <person name="Lukes J."/>
            <person name="Yurchenko V."/>
        </authorList>
    </citation>
    <scope>NUCLEOTIDE SEQUENCE [LARGE SCALE GENOMIC DNA]</scope>
    <source>
        <strain evidence="4 5">ATCC 30220</strain>
    </source>
</reference>
<dbReference type="OMA" id="PIYNRTS"/>
<accession>A0A0N0P5C6</accession>
<keyword evidence="2" id="KW-0472">Membrane</keyword>
<evidence type="ECO:0000313" key="5">
    <source>
        <dbReference type="Proteomes" id="UP000038009"/>
    </source>
</evidence>
<dbReference type="AlphaFoldDB" id="A0A0N0P5C6"/>
<gene>
    <name evidence="4" type="ORF">ABL78_4646</name>
</gene>
<protein>
    <recommendedName>
        <fullName evidence="3">CHASE domain-containing protein</fullName>
    </recommendedName>
</protein>
<dbReference type="OrthoDB" id="272956at2759"/>
<keyword evidence="2" id="KW-1133">Transmembrane helix</keyword>
<feature type="transmembrane region" description="Helical" evidence="2">
    <location>
        <begin position="322"/>
        <end position="346"/>
    </location>
</feature>
<evidence type="ECO:0000256" key="2">
    <source>
        <dbReference type="SAM" id="Phobius"/>
    </source>
</evidence>
<dbReference type="VEuPathDB" id="TriTrypDB:Lsey_0138_0140"/>
<organism evidence="4 5">
    <name type="scientific">Leptomonas seymouri</name>
    <dbReference type="NCBI Taxonomy" id="5684"/>
    <lineage>
        <taxon>Eukaryota</taxon>
        <taxon>Discoba</taxon>
        <taxon>Euglenozoa</taxon>
        <taxon>Kinetoplastea</taxon>
        <taxon>Metakinetoplastina</taxon>
        <taxon>Trypanosomatida</taxon>
        <taxon>Trypanosomatidae</taxon>
        <taxon>Leishmaniinae</taxon>
        <taxon>Leptomonas</taxon>
    </lineage>
</organism>
<feature type="region of interest" description="Disordered" evidence="1">
    <location>
        <begin position="826"/>
        <end position="859"/>
    </location>
</feature>
<feature type="domain" description="CHASE" evidence="3">
    <location>
        <begin position="145"/>
        <end position="240"/>
    </location>
</feature>
<feature type="compositionally biased region" description="Basic and acidic residues" evidence="1">
    <location>
        <begin position="848"/>
        <end position="859"/>
    </location>
</feature>
<evidence type="ECO:0000256" key="1">
    <source>
        <dbReference type="SAM" id="MobiDB-lite"/>
    </source>
</evidence>
<dbReference type="Proteomes" id="UP000038009">
    <property type="component" value="Unassembled WGS sequence"/>
</dbReference>
<evidence type="ECO:0000313" key="4">
    <source>
        <dbReference type="EMBL" id="KPI86299.1"/>
    </source>
</evidence>
<dbReference type="PROSITE" id="PS50839">
    <property type="entry name" value="CHASE"/>
    <property type="match status" value="1"/>
</dbReference>
<feature type="transmembrane region" description="Helical" evidence="2">
    <location>
        <begin position="24"/>
        <end position="49"/>
    </location>
</feature>
<dbReference type="EMBL" id="LJSK01000138">
    <property type="protein sequence ID" value="KPI86299.1"/>
    <property type="molecule type" value="Genomic_DNA"/>
</dbReference>
<dbReference type="InterPro" id="IPR006189">
    <property type="entry name" value="CHASE_dom"/>
</dbReference>
<name>A0A0N0P5C6_LEPSE</name>
<comment type="caution">
    <text evidence="4">The sequence shown here is derived from an EMBL/GenBank/DDBJ whole genome shotgun (WGS) entry which is preliminary data.</text>
</comment>
<keyword evidence="2" id="KW-0812">Transmembrane</keyword>
<dbReference type="GO" id="GO:0003824">
    <property type="term" value="F:catalytic activity"/>
    <property type="evidence" value="ECO:0007669"/>
    <property type="project" value="UniProtKB-ARBA"/>
</dbReference>
<sequence>MPLYEKPVPIGSSRVRSSGVQTRIYVLIVAFVLTLLFIFIGIFTPLIVFKNEDSEYTDDLAKLDQRLANDAVVPFRQAISNASMITKAMQGYIQSRMKRLPDLNSPAIDRINSQRGCYDDFGIVVPTIASRIDFVAKVTIQPGGVFALVWPHDESLIGRDLFQPTDSANNFTPTPLETLHSGVVSFVGPLRLPANSMESEWTMVVRRPIYNRTDIHAPVDIQTFWGFAASTVNISSILANNPFNFSVYFNGRKPKVDYLLSSKPLKRGKRVVVASSLPNKSPATVEAFIREGASVMVMSNHDFLLTVRVCRLCGTRVSANNVTVIVTAVIAGLFLIFAVFAALTIFCCRPYDAAAHAPKLAPFAMLTVGPCRGEELWDLAPDEMVVVTDQLSELLARQMQRHHAYEIQQVHPLTTSYVTRTVSAAVQMAFDMIEELHRRPIDDALRHLLGDDGRLLLSYAVHWCNDAVVRLDPMEGGYRYEGPDVVYGGRMWVFAAPSVVTVSEAVEQVLPRFGLGYVTVESYRRVNVVRSRSVCGATGDCVINGGGSRSSSSGAATIYVPFPAPTTVQATIGMGSLDLGGVAAAHDIDKGDDREIHLPAQALMTLVDTRRPVLVAARDAAPTPRQHSLPLSASFSHVAEMGGSTPRHVRDIVASPITASMRDAESQNAVGNVHSGSFFHSSEEEAVEAASSSVPAPSLPNFGSSSSEVGISGANVMERGVFVIQGDGVTRALLRPVIAHALDVALHAAFDYQSITLDVSYDSVRVLVYYFYSSYKILFRPLAAPERHNIYRRLVTAFGVPQQGILEHLAARCAIRCLQHSAKLRQTATQRQRGNAGTTPVSGPLEENTLKHSGHEAVD</sequence>
<dbReference type="InterPro" id="IPR029787">
    <property type="entry name" value="Nucleotide_cyclase"/>
</dbReference>
<evidence type="ECO:0000259" key="3">
    <source>
        <dbReference type="PROSITE" id="PS50839"/>
    </source>
</evidence>
<proteinExistence type="predicted"/>
<feature type="compositionally biased region" description="Polar residues" evidence="1">
    <location>
        <begin position="826"/>
        <end position="841"/>
    </location>
</feature>
<dbReference type="SUPFAM" id="SSF55073">
    <property type="entry name" value="Nucleotide cyclase"/>
    <property type="match status" value="1"/>
</dbReference>